<feature type="transmembrane region" description="Helical" evidence="7">
    <location>
        <begin position="243"/>
        <end position="276"/>
    </location>
</feature>
<accession>A0ABV6N1F4</accession>
<evidence type="ECO:0000256" key="5">
    <source>
        <dbReference type="ARBA" id="ARBA00023136"/>
    </source>
</evidence>
<dbReference type="EMBL" id="JBHLUD010000013">
    <property type="protein sequence ID" value="MFC0546399.1"/>
    <property type="molecule type" value="Genomic_DNA"/>
</dbReference>
<feature type="transmembrane region" description="Helical" evidence="7">
    <location>
        <begin position="282"/>
        <end position="299"/>
    </location>
</feature>
<gene>
    <name evidence="8" type="ORF">ACFFH7_33135</name>
</gene>
<evidence type="ECO:0000256" key="3">
    <source>
        <dbReference type="ARBA" id="ARBA00022960"/>
    </source>
</evidence>
<feature type="transmembrane region" description="Helical" evidence="7">
    <location>
        <begin position="132"/>
        <end position="149"/>
    </location>
</feature>
<feature type="transmembrane region" description="Helical" evidence="7">
    <location>
        <begin position="367"/>
        <end position="388"/>
    </location>
</feature>
<keyword evidence="2 7" id="KW-0812">Transmembrane</keyword>
<feature type="transmembrane region" description="Helical" evidence="7">
    <location>
        <begin position="400"/>
        <end position="421"/>
    </location>
</feature>
<reference evidence="8 9" key="1">
    <citation type="submission" date="2024-09" db="EMBL/GenBank/DDBJ databases">
        <authorList>
            <person name="Sun Q."/>
            <person name="Mori K."/>
        </authorList>
    </citation>
    <scope>NUCLEOTIDE SEQUENCE [LARGE SCALE GENOMIC DNA]</scope>
    <source>
        <strain evidence="8 9">TBRC 1432</strain>
    </source>
</reference>
<feature type="transmembrane region" description="Helical" evidence="7">
    <location>
        <begin position="33"/>
        <end position="50"/>
    </location>
</feature>
<organism evidence="8 9">
    <name type="scientific">Kutzneria chonburiensis</name>
    <dbReference type="NCBI Taxonomy" id="1483604"/>
    <lineage>
        <taxon>Bacteria</taxon>
        <taxon>Bacillati</taxon>
        <taxon>Actinomycetota</taxon>
        <taxon>Actinomycetes</taxon>
        <taxon>Pseudonocardiales</taxon>
        <taxon>Pseudonocardiaceae</taxon>
        <taxon>Kutzneria</taxon>
    </lineage>
</organism>
<sequence>MALPPGVLGAATTHMSAPGSSSPATPTRRGTELALLGFVAGLVALAFVLISENQFQTLKPEVLLYVAVYAALFGLAHLAVRKLAPYADPLILPCASLLNGLSVAMLYRLDTPLAQQALQSGHGYSNAAPKQLIWTALSLAAMVVVLWGVKDHRTLSRYGYTFGLVGLVLLVLPGVLPCSISCVGGAKLWIIIGPVSIQPGEFAKVLIILFVAAFLVSKRDLFTIAGRKVFGLELPRPRDTGPLLIAWAIAILVLMIETELGASLMFFGTVLAMVYLATERSAWVWIGIVLFMGGATLAYKMFIHVQTRVTNWIDPFADAQNDGYQMVQSLFSLGSGGIAGAGLGAGHPELVPVVSSDFIVSAFGEELGFIGLTAMIVVYMMLAMRGLRSGLAVRDTFGKLLAGGLSFLLMWQMFVVIGGISKLIPETGLTAPFLSAGGSSLLASYIMVALLLRISDAARRPQASRPKPQAPIAEASTVLVERPT</sequence>
<keyword evidence="4 7" id="KW-1133">Transmembrane helix</keyword>
<comment type="subcellular location">
    <subcellularLocation>
        <location evidence="1">Membrane</location>
        <topology evidence="1">Multi-pass membrane protein</topology>
    </subcellularLocation>
</comment>
<keyword evidence="5 7" id="KW-0472">Membrane</keyword>
<protein>
    <submittedName>
        <fullName evidence="8">FtsW/RodA/SpoVE family cell cycle protein</fullName>
    </submittedName>
</protein>
<feature type="transmembrane region" description="Helical" evidence="7">
    <location>
        <begin position="433"/>
        <end position="452"/>
    </location>
</feature>
<keyword evidence="9" id="KW-1185">Reference proteome</keyword>
<evidence type="ECO:0000256" key="6">
    <source>
        <dbReference type="SAM" id="MobiDB-lite"/>
    </source>
</evidence>
<feature type="region of interest" description="Disordered" evidence="6">
    <location>
        <begin position="462"/>
        <end position="484"/>
    </location>
</feature>
<dbReference type="Proteomes" id="UP001589810">
    <property type="component" value="Unassembled WGS sequence"/>
</dbReference>
<feature type="transmembrane region" description="Helical" evidence="7">
    <location>
        <begin position="161"/>
        <end position="190"/>
    </location>
</feature>
<keyword evidence="3" id="KW-0133">Cell shape</keyword>
<evidence type="ECO:0000313" key="8">
    <source>
        <dbReference type="EMBL" id="MFC0546399.1"/>
    </source>
</evidence>
<proteinExistence type="predicted"/>
<feature type="transmembrane region" description="Helical" evidence="7">
    <location>
        <begin position="62"/>
        <end position="80"/>
    </location>
</feature>
<feature type="transmembrane region" description="Helical" evidence="7">
    <location>
        <begin position="330"/>
        <end position="347"/>
    </location>
</feature>
<name>A0ABV6N1F4_9PSEU</name>
<dbReference type="PANTHER" id="PTHR30474:SF3">
    <property type="entry name" value="PEPTIDOGLYCAN GLYCOSYLTRANSFERASE RODA"/>
    <property type="match status" value="1"/>
</dbReference>
<evidence type="ECO:0000313" key="9">
    <source>
        <dbReference type="Proteomes" id="UP001589810"/>
    </source>
</evidence>
<dbReference type="RefSeq" id="WP_273936645.1">
    <property type="nucleotide sequence ID" value="NZ_CP097263.1"/>
</dbReference>
<evidence type="ECO:0000256" key="7">
    <source>
        <dbReference type="SAM" id="Phobius"/>
    </source>
</evidence>
<dbReference type="Pfam" id="PF01098">
    <property type="entry name" value="FTSW_RODA_SPOVE"/>
    <property type="match status" value="1"/>
</dbReference>
<dbReference type="InterPro" id="IPR001182">
    <property type="entry name" value="FtsW/RodA"/>
</dbReference>
<dbReference type="PANTHER" id="PTHR30474">
    <property type="entry name" value="CELL CYCLE PROTEIN"/>
    <property type="match status" value="1"/>
</dbReference>
<feature type="transmembrane region" description="Helical" evidence="7">
    <location>
        <begin position="202"/>
        <end position="222"/>
    </location>
</feature>
<comment type="caution">
    <text evidence="8">The sequence shown here is derived from an EMBL/GenBank/DDBJ whole genome shotgun (WGS) entry which is preliminary data.</text>
</comment>
<evidence type="ECO:0000256" key="1">
    <source>
        <dbReference type="ARBA" id="ARBA00004141"/>
    </source>
</evidence>
<evidence type="ECO:0000256" key="4">
    <source>
        <dbReference type="ARBA" id="ARBA00022989"/>
    </source>
</evidence>
<evidence type="ECO:0000256" key="2">
    <source>
        <dbReference type="ARBA" id="ARBA00022692"/>
    </source>
</evidence>